<dbReference type="GeneID" id="117016905"/>
<dbReference type="SUPFAM" id="SSF103506">
    <property type="entry name" value="Mitochondrial carrier"/>
    <property type="match status" value="1"/>
</dbReference>
<evidence type="ECO:0000313" key="12">
    <source>
        <dbReference type="Ensembl" id="ENSRFEP00010009157.1"/>
    </source>
</evidence>
<keyword evidence="13" id="KW-1185">Reference proteome</keyword>
<sequence length="403" mass="43302">MGTDPAPGGRGAAAPATGSFQLEDFVAGWIGGAASVIVGYPLDTVKTRLQAGVGYGNTLSCIRTVYRKESVFGFFKGMSFPLASIAVYNSVVFGVFSNTQRFLSQHRCREPGASAPRSLSDLLLASMVAGVVSVGLGTPVDLIKIRLQMQTQPFRQANLGLKPRAAALGEQPAYQGPVHCIATIVRTEGLAGLYRGANAMLLRDVPGYCLYFIPYVLLNDWITPEASAGPSPCAVWLAGGMAGVFQRHHCERCAGFPHERGHVPGLRALAAGHPREPRRDQPLSARLLLTAVSPEPADLRVPSFSIVSILLLTSQLESLSCRLGGTTDRSPSRSDLHWCLGKSGAKQTLPPRPLAAHWEITKELQLSLKFPNKNMENSFRSFLCQMLLPGFQETPAALILPSV</sequence>
<dbReference type="InterPro" id="IPR023395">
    <property type="entry name" value="MCP_dom_sf"/>
</dbReference>
<dbReference type="InterPro" id="IPR018108">
    <property type="entry name" value="MCP_transmembrane"/>
</dbReference>
<dbReference type="OrthoDB" id="193856at2759"/>
<dbReference type="GO" id="GO:0031966">
    <property type="term" value="C:mitochondrial membrane"/>
    <property type="evidence" value="ECO:0007669"/>
    <property type="project" value="UniProtKB-SubCell"/>
</dbReference>
<accession>A0A671EFB0</accession>
<dbReference type="CTD" id="153328"/>
<dbReference type="KEGG" id="rfq:117016905"/>
<feature type="repeat" description="Solcar" evidence="9">
    <location>
        <begin position="19"/>
        <end position="102"/>
    </location>
</feature>
<protein>
    <submittedName>
        <fullName evidence="12">Solute carrier family 25 member 48</fullName>
    </submittedName>
</protein>
<evidence type="ECO:0000313" key="13">
    <source>
        <dbReference type="Proteomes" id="UP000472240"/>
    </source>
</evidence>
<evidence type="ECO:0000256" key="9">
    <source>
        <dbReference type="PROSITE-ProRule" id="PRU00282"/>
    </source>
</evidence>
<dbReference type="InterPro" id="IPR050567">
    <property type="entry name" value="Mitochondrial_Carrier"/>
</dbReference>
<reference evidence="12 13" key="2">
    <citation type="journal article" date="2018" name="Annu Rev Anim Biosci">
        <title>Bat Biology, Genomes, and the Bat1K Project: To Generate Chromosome-Level Genomes for All Living Bat Species.</title>
        <authorList>
            <person name="Teeling E.C."/>
            <person name="Vernes S.C."/>
            <person name="Davalos L.M."/>
            <person name="Ray D.A."/>
            <person name="Gilbert M.T.P."/>
            <person name="Myers E."/>
        </authorList>
    </citation>
    <scope>NUCLEOTIDE SEQUENCE</scope>
</reference>
<reference evidence="12" key="5">
    <citation type="submission" date="2025-09" db="UniProtKB">
        <authorList>
            <consortium name="Ensembl"/>
        </authorList>
    </citation>
    <scope>IDENTIFICATION</scope>
</reference>
<dbReference type="Proteomes" id="UP000472240">
    <property type="component" value="Chromosome 24"/>
</dbReference>
<dbReference type="PANTHER" id="PTHR45624">
    <property type="entry name" value="MITOCHONDRIAL BASIC AMINO ACIDS TRANSPORTER-RELATED"/>
    <property type="match status" value="1"/>
</dbReference>
<keyword evidence="5" id="KW-0677">Repeat</keyword>
<keyword evidence="3 10" id="KW-0813">Transport</keyword>
<keyword evidence="7" id="KW-0496">Mitochondrion</keyword>
<dbReference type="GO" id="GO:0022857">
    <property type="term" value="F:transmembrane transporter activity"/>
    <property type="evidence" value="ECO:0007669"/>
    <property type="project" value="TreeGrafter"/>
</dbReference>
<comment type="similarity">
    <text evidence="2 10">Belongs to the mitochondrial carrier (TC 2.A.29) family.</text>
</comment>
<gene>
    <name evidence="12" type="primary">SLC25A48</name>
</gene>
<name>A0A671EFB0_RHIFE</name>
<evidence type="ECO:0000256" key="3">
    <source>
        <dbReference type="ARBA" id="ARBA00022448"/>
    </source>
</evidence>
<dbReference type="Ensembl" id="ENSRFET00010010042.1">
    <property type="protein sequence ID" value="ENSRFEP00010009157.1"/>
    <property type="gene ID" value="ENSRFEG00010006251.1"/>
</dbReference>
<dbReference type="Gene3D" id="1.50.40.10">
    <property type="entry name" value="Mitochondrial carrier domain"/>
    <property type="match status" value="1"/>
</dbReference>
<evidence type="ECO:0000256" key="10">
    <source>
        <dbReference type="RuleBase" id="RU000488"/>
    </source>
</evidence>
<evidence type="ECO:0000256" key="6">
    <source>
        <dbReference type="ARBA" id="ARBA00022989"/>
    </source>
</evidence>
<keyword evidence="8 9" id="KW-0472">Membrane</keyword>
<evidence type="ECO:0000256" key="5">
    <source>
        <dbReference type="ARBA" id="ARBA00022737"/>
    </source>
</evidence>
<dbReference type="AlphaFoldDB" id="A0A671EFB0"/>
<dbReference type="InParanoid" id="A0A671EFB0"/>
<dbReference type="FunFam" id="1.50.40.10:FF:000128">
    <property type="entry name" value="Solute carrier family 25 member 48"/>
    <property type="match status" value="1"/>
</dbReference>
<dbReference type="PANTHER" id="PTHR45624:SF7">
    <property type="entry name" value="SOLUTE CARRIER FAMILY 25 MEMBER 48"/>
    <property type="match status" value="1"/>
</dbReference>
<evidence type="ECO:0000256" key="11">
    <source>
        <dbReference type="SAM" id="Phobius"/>
    </source>
</evidence>
<proteinExistence type="inferred from homology"/>
<dbReference type="Pfam" id="PF00153">
    <property type="entry name" value="Mito_carr"/>
    <property type="match status" value="2"/>
</dbReference>
<dbReference type="GeneTree" id="ENSGT00940000159354"/>
<reference evidence="12 13" key="1">
    <citation type="journal article" date="2015" name="Annu Rev Anim Biosci">
        <title>The Genome 10K Project: a way forward.</title>
        <authorList>
            <person name="Koepfli K.P."/>
            <person name="Paten B."/>
            <person name="O'Brien S.J."/>
            <person name="Koepfli K.P."/>
            <person name="Paten B."/>
            <person name="Antunes A."/>
            <person name="Belov K."/>
            <person name="Bustamante C."/>
            <person name="Castoe T.A."/>
            <person name="Clawson H."/>
            <person name="Crawford A.J."/>
            <person name="Diekhans M."/>
            <person name="Distel D."/>
            <person name="Durbin R."/>
            <person name="Earl D."/>
            <person name="Fujita M.K."/>
            <person name="Gamble T."/>
            <person name="Georges A."/>
            <person name="Gemmell N."/>
            <person name="Gilbert M.T."/>
            <person name="Graves J.M."/>
            <person name="Green R.E."/>
            <person name="Hickey G."/>
            <person name="Jarvis E.D."/>
            <person name="Johnson W."/>
            <person name="Komissarov A."/>
            <person name="Korf I."/>
            <person name="Kuhn R."/>
            <person name="Larkin D.M."/>
            <person name="Lewin H."/>
            <person name="Lopez J.V."/>
            <person name="Ma J."/>
            <person name="Marques-Bonet T."/>
            <person name="Miller W."/>
            <person name="Murphy R."/>
            <person name="Pevzner P."/>
            <person name="Shapiro B."/>
            <person name="Steiner C."/>
            <person name="Tamazian G."/>
            <person name="Venkatesh B."/>
            <person name="Wang J."/>
            <person name="Wayne R."/>
            <person name="Wiley E."/>
            <person name="Yang H."/>
            <person name="Zhang G."/>
            <person name="Haussler D."/>
            <person name="Ryder O."/>
            <person name="O'Brien S.J."/>
        </authorList>
    </citation>
    <scope>NUCLEOTIDE SEQUENCE</scope>
</reference>
<reference evidence="12" key="4">
    <citation type="submission" date="2025-08" db="UniProtKB">
        <authorList>
            <consortium name="Ensembl"/>
        </authorList>
    </citation>
    <scope>IDENTIFICATION</scope>
</reference>
<evidence type="ECO:0000256" key="7">
    <source>
        <dbReference type="ARBA" id="ARBA00023128"/>
    </source>
</evidence>
<reference evidence="13" key="3">
    <citation type="submission" date="2018-12" db="EMBL/GenBank/DDBJ databases">
        <title>G10K-VGP greater horseshoe bat female genome, primary haplotype.</title>
        <authorList>
            <person name="Teeling E."/>
            <person name="Myers G."/>
            <person name="Vernes S."/>
            <person name="Pippel M."/>
            <person name="Winkler S."/>
            <person name="Fedrigo O."/>
            <person name="Rhie A."/>
            <person name="Koren S."/>
            <person name="Phillippy A."/>
            <person name="Lewin H."/>
            <person name="Damas J."/>
            <person name="Howe K."/>
            <person name="Mountcastle J."/>
            <person name="Jarvis E.D."/>
        </authorList>
    </citation>
    <scope>NUCLEOTIDE SEQUENCE [LARGE SCALE GENOMIC DNA]</scope>
</reference>
<dbReference type="PROSITE" id="PS50920">
    <property type="entry name" value="SOLCAR"/>
    <property type="match status" value="2"/>
</dbReference>
<dbReference type="RefSeq" id="XP_032952602.1">
    <property type="nucleotide sequence ID" value="XM_033096711.1"/>
</dbReference>
<keyword evidence="6 11" id="KW-1133">Transmembrane helix</keyword>
<comment type="subcellular location">
    <subcellularLocation>
        <location evidence="1">Mitochondrion membrane</location>
        <topology evidence="1">Multi-pass membrane protein</topology>
    </subcellularLocation>
</comment>
<organism evidence="12 13">
    <name type="scientific">Rhinolophus ferrumequinum</name>
    <name type="common">Greater horseshoe bat</name>
    <dbReference type="NCBI Taxonomy" id="59479"/>
    <lineage>
        <taxon>Eukaryota</taxon>
        <taxon>Metazoa</taxon>
        <taxon>Chordata</taxon>
        <taxon>Craniata</taxon>
        <taxon>Vertebrata</taxon>
        <taxon>Euteleostomi</taxon>
        <taxon>Mammalia</taxon>
        <taxon>Eutheria</taxon>
        <taxon>Laurasiatheria</taxon>
        <taxon>Chiroptera</taxon>
        <taxon>Yinpterochiroptera</taxon>
        <taxon>Rhinolophoidea</taxon>
        <taxon>Rhinolophidae</taxon>
        <taxon>Rhinolophinae</taxon>
        <taxon>Rhinolophus</taxon>
    </lineage>
</organism>
<keyword evidence="4 9" id="KW-0812">Transmembrane</keyword>
<feature type="transmembrane region" description="Helical" evidence="11">
    <location>
        <begin position="73"/>
        <end position="96"/>
    </location>
</feature>
<evidence type="ECO:0000256" key="2">
    <source>
        <dbReference type="ARBA" id="ARBA00006375"/>
    </source>
</evidence>
<dbReference type="FunCoup" id="A0A671EFB0">
    <property type="interactions" value="46"/>
</dbReference>
<evidence type="ECO:0000256" key="8">
    <source>
        <dbReference type="ARBA" id="ARBA00023136"/>
    </source>
</evidence>
<evidence type="ECO:0000256" key="1">
    <source>
        <dbReference type="ARBA" id="ARBA00004225"/>
    </source>
</evidence>
<feature type="repeat" description="Solcar" evidence="9">
    <location>
        <begin position="117"/>
        <end position="221"/>
    </location>
</feature>
<evidence type="ECO:0000256" key="4">
    <source>
        <dbReference type="ARBA" id="ARBA00022692"/>
    </source>
</evidence>